<dbReference type="AlphaFoldDB" id="A0A9P5XGY9"/>
<gene>
    <name evidence="2" type="ORF">P691DRAFT_666157</name>
</gene>
<comment type="caution">
    <text evidence="2">The sequence shown here is derived from an EMBL/GenBank/DDBJ whole genome shotgun (WGS) entry which is preliminary data.</text>
</comment>
<protein>
    <submittedName>
        <fullName evidence="2">DUF427-domain-containing protein</fullName>
    </submittedName>
</protein>
<feature type="domain" description="DUF427" evidence="1">
    <location>
        <begin position="129"/>
        <end position="222"/>
    </location>
</feature>
<evidence type="ECO:0000313" key="3">
    <source>
        <dbReference type="Proteomes" id="UP000807342"/>
    </source>
</evidence>
<dbReference type="InterPro" id="IPR007361">
    <property type="entry name" value="DUF427"/>
</dbReference>
<reference evidence="2" key="1">
    <citation type="submission" date="2020-11" db="EMBL/GenBank/DDBJ databases">
        <authorList>
            <consortium name="DOE Joint Genome Institute"/>
            <person name="Ahrendt S."/>
            <person name="Riley R."/>
            <person name="Andreopoulos W."/>
            <person name="Labutti K."/>
            <person name="Pangilinan J."/>
            <person name="Ruiz-Duenas F.J."/>
            <person name="Barrasa J.M."/>
            <person name="Sanchez-Garcia M."/>
            <person name="Camarero S."/>
            <person name="Miyauchi S."/>
            <person name="Serrano A."/>
            <person name="Linde D."/>
            <person name="Babiker R."/>
            <person name="Drula E."/>
            <person name="Ayuso-Fernandez I."/>
            <person name="Pacheco R."/>
            <person name="Padilla G."/>
            <person name="Ferreira P."/>
            <person name="Barriuso J."/>
            <person name="Kellner H."/>
            <person name="Castanera R."/>
            <person name="Alfaro M."/>
            <person name="Ramirez L."/>
            <person name="Pisabarro A.G."/>
            <person name="Kuo A."/>
            <person name="Tritt A."/>
            <person name="Lipzen A."/>
            <person name="He G."/>
            <person name="Yan M."/>
            <person name="Ng V."/>
            <person name="Cullen D."/>
            <person name="Martin F."/>
            <person name="Rosso M.-N."/>
            <person name="Henrissat B."/>
            <person name="Hibbett D."/>
            <person name="Martinez A.T."/>
            <person name="Grigoriev I.V."/>
        </authorList>
    </citation>
    <scope>NUCLEOTIDE SEQUENCE</scope>
    <source>
        <strain evidence="2">MF-IS2</strain>
    </source>
</reference>
<evidence type="ECO:0000259" key="1">
    <source>
        <dbReference type="Pfam" id="PF04248"/>
    </source>
</evidence>
<organism evidence="2 3">
    <name type="scientific">Macrolepiota fuliginosa MF-IS2</name>
    <dbReference type="NCBI Taxonomy" id="1400762"/>
    <lineage>
        <taxon>Eukaryota</taxon>
        <taxon>Fungi</taxon>
        <taxon>Dikarya</taxon>
        <taxon>Basidiomycota</taxon>
        <taxon>Agaricomycotina</taxon>
        <taxon>Agaricomycetes</taxon>
        <taxon>Agaricomycetidae</taxon>
        <taxon>Agaricales</taxon>
        <taxon>Agaricineae</taxon>
        <taxon>Agaricaceae</taxon>
        <taxon>Macrolepiota</taxon>
    </lineage>
</organism>
<dbReference type="OrthoDB" id="18996at2759"/>
<name>A0A9P5XGY9_9AGAR</name>
<dbReference type="PANTHER" id="PTHR34310">
    <property type="entry name" value="DUF427 DOMAIN PROTEIN (AFU_ORTHOLOGUE AFUA_3G02220)"/>
    <property type="match status" value="1"/>
</dbReference>
<keyword evidence="3" id="KW-1185">Reference proteome</keyword>
<dbReference type="Gene3D" id="2.170.150.40">
    <property type="entry name" value="Domain of unknown function (DUF427)"/>
    <property type="match status" value="1"/>
</dbReference>
<proteinExistence type="predicted"/>
<dbReference type="EMBL" id="MU151113">
    <property type="protein sequence ID" value="KAF9450057.1"/>
    <property type="molecule type" value="Genomic_DNA"/>
</dbReference>
<dbReference type="Proteomes" id="UP000807342">
    <property type="component" value="Unassembled WGS sequence"/>
</dbReference>
<accession>A0A9P5XGY9</accession>
<evidence type="ECO:0000313" key="2">
    <source>
        <dbReference type="EMBL" id="KAF9450057.1"/>
    </source>
</evidence>
<dbReference type="InterPro" id="IPR038694">
    <property type="entry name" value="DUF427_sf"/>
</dbReference>
<dbReference type="PANTHER" id="PTHR34310:SF9">
    <property type="entry name" value="BLR5716 PROTEIN"/>
    <property type="match status" value="1"/>
</dbReference>
<dbReference type="Pfam" id="PF04248">
    <property type="entry name" value="NTP_transf_9"/>
    <property type="match status" value="1"/>
</dbReference>
<sequence length="241" mass="28183">MPTFFSIPHLEDCQKRIRAYVGGACIIDTNKAKLVWEHPYYPSYFFSEDILPYFYLELVDTTPQLAVYHVTAGNKATHALTRYYQSELAGLFTIKFSAMDSWFEEDEQIFVHPKDPYKRVDILRSSRHVRVEVAGTEVANTRMPYLLFETGLPVRYYFPKTDCRLDLLEASDHKSQCPYKGEASYYDVYLSDDRIFPNIAWWYQCTTVEAAPIKSLVAFYNEKVDIWVDGEQQTRPVTHFT</sequence>